<feature type="region of interest" description="Disordered" evidence="2">
    <location>
        <begin position="502"/>
        <end position="524"/>
    </location>
</feature>
<gene>
    <name evidence="4" type="ORF">LSH36_27g06050</name>
</gene>
<evidence type="ECO:0000313" key="4">
    <source>
        <dbReference type="EMBL" id="KAK2167481.1"/>
    </source>
</evidence>
<keyword evidence="1" id="KW-0597">Phosphoprotein</keyword>
<proteinExistence type="predicted"/>
<dbReference type="EMBL" id="JAODUP010000027">
    <property type="protein sequence ID" value="KAK2167481.1"/>
    <property type="molecule type" value="Genomic_DNA"/>
</dbReference>
<reference evidence="4" key="1">
    <citation type="journal article" date="2023" name="Mol. Biol. Evol.">
        <title>Third-Generation Sequencing Reveals the Adaptive Role of the Epigenome in Three Deep-Sea Polychaetes.</title>
        <authorList>
            <person name="Perez M."/>
            <person name="Aroh O."/>
            <person name="Sun Y."/>
            <person name="Lan Y."/>
            <person name="Juniper S.K."/>
            <person name="Young C.R."/>
            <person name="Angers B."/>
            <person name="Qian P.Y."/>
        </authorList>
    </citation>
    <scope>NUCLEOTIDE SEQUENCE</scope>
    <source>
        <strain evidence="4">P08H-3</strain>
    </source>
</reference>
<dbReference type="InterPro" id="IPR025946">
    <property type="entry name" value="CABIT_dom"/>
</dbReference>
<evidence type="ECO:0000256" key="1">
    <source>
        <dbReference type="ARBA" id="ARBA00022553"/>
    </source>
</evidence>
<organism evidence="4 5">
    <name type="scientific">Paralvinella palmiformis</name>
    <dbReference type="NCBI Taxonomy" id="53620"/>
    <lineage>
        <taxon>Eukaryota</taxon>
        <taxon>Metazoa</taxon>
        <taxon>Spiralia</taxon>
        <taxon>Lophotrochozoa</taxon>
        <taxon>Annelida</taxon>
        <taxon>Polychaeta</taxon>
        <taxon>Sedentaria</taxon>
        <taxon>Canalipalpata</taxon>
        <taxon>Terebellida</taxon>
        <taxon>Terebelliformia</taxon>
        <taxon>Alvinellidae</taxon>
        <taxon>Paralvinella</taxon>
    </lineage>
</organism>
<feature type="compositionally biased region" description="Basic and acidic residues" evidence="2">
    <location>
        <begin position="502"/>
        <end position="512"/>
    </location>
</feature>
<dbReference type="PANTHER" id="PTHR14454">
    <property type="entry name" value="GRB2-ASSOCIATED AND REGULATOR OF MAPK PROTEIN FAMILY MEMBER"/>
    <property type="match status" value="1"/>
</dbReference>
<dbReference type="Proteomes" id="UP001208570">
    <property type="component" value="Unassembled WGS sequence"/>
</dbReference>
<dbReference type="PANTHER" id="PTHR14454:SF11">
    <property type="entry name" value="SERRANO, ISOFORM F"/>
    <property type="match status" value="1"/>
</dbReference>
<accession>A0AAD9KAA0</accession>
<evidence type="ECO:0000313" key="5">
    <source>
        <dbReference type="Proteomes" id="UP001208570"/>
    </source>
</evidence>
<feature type="compositionally biased region" description="Basic residues" evidence="2">
    <location>
        <begin position="395"/>
        <end position="407"/>
    </location>
</feature>
<keyword evidence="5" id="KW-1185">Reference proteome</keyword>
<feature type="region of interest" description="Disordered" evidence="2">
    <location>
        <begin position="391"/>
        <end position="424"/>
    </location>
</feature>
<dbReference type="AlphaFoldDB" id="A0AAD9KAA0"/>
<name>A0AAD9KAA0_9ANNE</name>
<dbReference type="InterPro" id="IPR052281">
    <property type="entry name" value="GAREM"/>
</dbReference>
<evidence type="ECO:0000256" key="2">
    <source>
        <dbReference type="SAM" id="MobiDB-lite"/>
    </source>
</evidence>
<evidence type="ECO:0000259" key="3">
    <source>
        <dbReference type="Pfam" id="PF12736"/>
    </source>
</evidence>
<comment type="caution">
    <text evidence="4">The sequence shown here is derived from an EMBL/GenBank/DDBJ whole genome shotgun (WGS) entry which is preliminary data.</text>
</comment>
<sequence>MDSGYGAPIQWTEQAVHLRDFAAKHSIPNAIKVTKGQYRNIGVSKSVHSELYLHSIHTTNKVLAEAIRLKEGKTKMTVSEQKYSLPMSYKGWFELLSQDGKSVKAIQNVQELARFFPPTCLVRENIKGFVGNGGADISPERTRMVAAGEVLSLVSELWVPFPMGKGMAKRRVLKCKDSKGIFLFFGLEQKGIFSPVAGQTNISGVHSIRGLMDKFRLPLLVRLVHGVIPSKMERGFNGIFRLVNVYSDENAFVCPLRKDAKMVPISTREPLKVVTAQDYKAVLKQEELRAIQKKCIDMLDSYMNSIHILISMPDISMIKGKEDFKPKNNAIVTEPISNPDCSRVVAPPPKISKDEEDLLFEEIDGIYQYVREGGLPPKPKALQRRVQPNELNQAPKKHSHKSGHQSKTKAAEFRASPQENDDDPMMEIKMKQLDLLDEDDDDNGTTLRRQDGYSWEEPIYEPLEKIREQKRKLELRKSQDDIGAAVLLSGFDTPPGGSLCKDDLTKGPDDAVKSPSYPSRRVSTSLGDIGVPVANLRQVMRSNSCNPDNLRPKSLAIKDDYVAEDIKPVPPPIPPKRYTSCPNDVPRKTSLDTPRLTATRGKQSAGLFPNHRKSLSPTSQTTQSPLSGGHPISLASCSKYLSEGSVHASNTNLSPTQPPYIAVARVPDYHHEPSKAAVLANPDIYTKQPTSMHNGHKLHSMYL</sequence>
<feature type="domain" description="CABIT" evidence="3">
    <location>
        <begin position="28"/>
        <end position="278"/>
    </location>
</feature>
<feature type="compositionally biased region" description="Low complexity" evidence="2">
    <location>
        <begin position="615"/>
        <end position="627"/>
    </location>
</feature>
<dbReference type="Pfam" id="PF12736">
    <property type="entry name" value="CABIT"/>
    <property type="match status" value="1"/>
</dbReference>
<feature type="region of interest" description="Disordered" evidence="2">
    <location>
        <begin position="566"/>
        <end position="630"/>
    </location>
</feature>
<protein>
    <recommendedName>
        <fullName evidence="3">CABIT domain-containing protein</fullName>
    </recommendedName>
</protein>